<keyword evidence="2" id="KW-1185">Reference proteome</keyword>
<organism evidence="1 2">
    <name type="scientific">Oesophagostomum dentatum</name>
    <name type="common">Nodular worm</name>
    <dbReference type="NCBI Taxonomy" id="61180"/>
    <lineage>
        <taxon>Eukaryota</taxon>
        <taxon>Metazoa</taxon>
        <taxon>Ecdysozoa</taxon>
        <taxon>Nematoda</taxon>
        <taxon>Chromadorea</taxon>
        <taxon>Rhabditida</taxon>
        <taxon>Rhabditina</taxon>
        <taxon>Rhabditomorpha</taxon>
        <taxon>Strongyloidea</taxon>
        <taxon>Strongylidae</taxon>
        <taxon>Oesophagostomum</taxon>
    </lineage>
</organism>
<evidence type="ECO:0000313" key="1">
    <source>
        <dbReference type="EMBL" id="KHJ95216.1"/>
    </source>
</evidence>
<dbReference type="Gene3D" id="2.60.40.10">
    <property type="entry name" value="Immunoglobulins"/>
    <property type="match status" value="1"/>
</dbReference>
<dbReference type="AlphaFoldDB" id="A0A0B1TGK1"/>
<sequence length="70" mass="7446">MKCVGVDTACGILHPNKTTLTAVSCGSVDCGHEDTNNNRIAIEWCNTPEGAAKQLHQTSETVSPARGDQY</sequence>
<accession>A0A0B1TGK1</accession>
<dbReference type="InterPro" id="IPR051155">
    <property type="entry name" value="Nematode_MSP"/>
</dbReference>
<protein>
    <submittedName>
        <fullName evidence="1">Uncharacterized protein</fullName>
    </submittedName>
</protein>
<dbReference type="Proteomes" id="UP000053660">
    <property type="component" value="Unassembled WGS sequence"/>
</dbReference>
<reference evidence="1 2" key="1">
    <citation type="submission" date="2014-03" db="EMBL/GenBank/DDBJ databases">
        <title>Draft genome of the hookworm Oesophagostomum dentatum.</title>
        <authorList>
            <person name="Mitreva M."/>
        </authorList>
    </citation>
    <scope>NUCLEOTIDE SEQUENCE [LARGE SCALE GENOMIC DNA]</scope>
    <source>
        <strain evidence="1 2">OD-Hann</strain>
    </source>
</reference>
<dbReference type="PANTHER" id="PTHR22920">
    <property type="entry name" value="MAJOR SPERM PROTEIN"/>
    <property type="match status" value="1"/>
</dbReference>
<dbReference type="PANTHER" id="PTHR22920:SF7">
    <property type="entry name" value="MSP DOMAIN-CONTAINING PROTEIN-RELATED"/>
    <property type="match status" value="1"/>
</dbReference>
<dbReference type="EMBL" id="KN550035">
    <property type="protein sequence ID" value="KHJ95216.1"/>
    <property type="molecule type" value="Genomic_DNA"/>
</dbReference>
<evidence type="ECO:0000313" key="2">
    <source>
        <dbReference type="Proteomes" id="UP000053660"/>
    </source>
</evidence>
<dbReference type="OrthoDB" id="5918453at2759"/>
<dbReference type="InterPro" id="IPR013783">
    <property type="entry name" value="Ig-like_fold"/>
</dbReference>
<dbReference type="SUPFAM" id="SSF49354">
    <property type="entry name" value="PapD-like"/>
    <property type="match status" value="1"/>
</dbReference>
<gene>
    <name evidence="1" type="ORF">OESDEN_04845</name>
</gene>
<name>A0A0B1TGK1_OESDE</name>
<dbReference type="InterPro" id="IPR008962">
    <property type="entry name" value="PapD-like_sf"/>
</dbReference>
<proteinExistence type="predicted"/>